<dbReference type="InterPro" id="IPR027056">
    <property type="entry name" value="Gluconate_2DH_su3"/>
</dbReference>
<dbReference type="PROSITE" id="PS51318">
    <property type="entry name" value="TAT"/>
    <property type="match status" value="1"/>
</dbReference>
<dbReference type="OrthoDB" id="8400810at2"/>
<organism evidence="1 2">
    <name type="scientific">Citreimonas salinaria</name>
    <dbReference type="NCBI Taxonomy" id="321339"/>
    <lineage>
        <taxon>Bacteria</taxon>
        <taxon>Pseudomonadati</taxon>
        <taxon>Pseudomonadota</taxon>
        <taxon>Alphaproteobacteria</taxon>
        <taxon>Rhodobacterales</taxon>
        <taxon>Roseobacteraceae</taxon>
        <taxon>Citreimonas</taxon>
    </lineage>
</organism>
<reference evidence="1 2" key="1">
    <citation type="submission" date="2016-10" db="EMBL/GenBank/DDBJ databases">
        <authorList>
            <person name="de Groot N.N."/>
        </authorList>
    </citation>
    <scope>NUCLEOTIDE SEQUENCE [LARGE SCALE GENOMIC DNA]</scope>
    <source>
        <strain evidence="1 2">DSM 26880</strain>
    </source>
</reference>
<dbReference type="Pfam" id="PF13618">
    <property type="entry name" value="Gluconate_2-dh3"/>
    <property type="match status" value="1"/>
</dbReference>
<dbReference type="AlphaFoldDB" id="A0A1H3J6L9"/>
<keyword evidence="2" id="KW-1185">Reference proteome</keyword>
<protein>
    <submittedName>
        <fullName evidence="1">Gluconate 2-dehydrogenase alpha chain/gluconate 2-dehydrogenase gamma chain</fullName>
    </submittedName>
</protein>
<sequence length="231" mass="24926">MPAEYSRRAVLGQIALGGALATAGPAGHAFAALDDRPWFFLTDNEARWLAAIVDVFIPADEYPSATQAGVVDYIDFQMATHYGKGARLYLQEPFSQGAPEQGYQAPCPPAELLRRGIAAALAEGDVTAQDAAGRERYVQAMSEAQGNIDDSDVPVGTFFTELLSLTNEGCFADPIYMGNNAYAGWEMVGFPGAHAYYLSFVDKHNRPFDKPPMGIAHGEYPHTFPRIVGGS</sequence>
<dbReference type="Proteomes" id="UP000199286">
    <property type="component" value="Unassembled WGS sequence"/>
</dbReference>
<evidence type="ECO:0000313" key="1">
    <source>
        <dbReference type="EMBL" id="SDY34834.1"/>
    </source>
</evidence>
<gene>
    <name evidence="1" type="ORF">SAMN05444340_10651</name>
</gene>
<dbReference type="InterPro" id="IPR006311">
    <property type="entry name" value="TAT_signal"/>
</dbReference>
<evidence type="ECO:0000313" key="2">
    <source>
        <dbReference type="Proteomes" id="UP000199286"/>
    </source>
</evidence>
<name>A0A1H3J6L9_9RHOB</name>
<proteinExistence type="predicted"/>
<dbReference type="RefSeq" id="WP_089882624.1">
    <property type="nucleotide sequence ID" value="NZ_FNPF01000006.1"/>
</dbReference>
<accession>A0A1H3J6L9</accession>
<dbReference type="EMBL" id="FNPF01000006">
    <property type="protein sequence ID" value="SDY34834.1"/>
    <property type="molecule type" value="Genomic_DNA"/>
</dbReference>
<dbReference type="STRING" id="321339.SAMN05444340_10651"/>